<dbReference type="InParanoid" id="A0A2P6NH72"/>
<evidence type="ECO:0000313" key="2">
    <source>
        <dbReference type="Proteomes" id="UP000241769"/>
    </source>
</evidence>
<comment type="caution">
    <text evidence="1">The sequence shown here is derived from an EMBL/GenBank/DDBJ whole genome shotgun (WGS) entry which is preliminary data.</text>
</comment>
<accession>A0A2P6NH72</accession>
<name>A0A2P6NH72_9EUKA</name>
<dbReference type="Proteomes" id="UP000241769">
    <property type="component" value="Unassembled WGS sequence"/>
</dbReference>
<reference evidence="1 2" key="1">
    <citation type="journal article" date="2018" name="Genome Biol. Evol.">
        <title>Multiple Roots of Fruiting Body Formation in Amoebozoa.</title>
        <authorList>
            <person name="Hillmann F."/>
            <person name="Forbes G."/>
            <person name="Novohradska S."/>
            <person name="Ferling I."/>
            <person name="Riege K."/>
            <person name="Groth M."/>
            <person name="Westermann M."/>
            <person name="Marz M."/>
            <person name="Spaller T."/>
            <person name="Winckler T."/>
            <person name="Schaap P."/>
            <person name="Glockner G."/>
        </authorList>
    </citation>
    <scope>NUCLEOTIDE SEQUENCE [LARGE SCALE GENOMIC DNA]</scope>
    <source>
        <strain evidence="1 2">Jena</strain>
    </source>
</reference>
<proteinExistence type="predicted"/>
<gene>
    <name evidence="1" type="ORF">PROFUN_09509</name>
</gene>
<evidence type="ECO:0000313" key="1">
    <source>
        <dbReference type="EMBL" id="PRP83297.1"/>
    </source>
</evidence>
<dbReference type="EMBL" id="MDYQ01000085">
    <property type="protein sequence ID" value="PRP83297.1"/>
    <property type="molecule type" value="Genomic_DNA"/>
</dbReference>
<organism evidence="1 2">
    <name type="scientific">Planoprotostelium fungivorum</name>
    <dbReference type="NCBI Taxonomy" id="1890364"/>
    <lineage>
        <taxon>Eukaryota</taxon>
        <taxon>Amoebozoa</taxon>
        <taxon>Evosea</taxon>
        <taxon>Variosea</taxon>
        <taxon>Cavosteliida</taxon>
        <taxon>Cavosteliaceae</taxon>
        <taxon>Planoprotostelium</taxon>
    </lineage>
</organism>
<dbReference type="AlphaFoldDB" id="A0A2P6NH72"/>
<sequence length="641" mass="70960">MMGQSGCELTFGFSTYHRGLSPESLKGDHQNLPIILLRYYTIAAMVGVARYMRPVVSVSQRRPSGLSQRRRIWLVRHIIPTMINIRLQCSLIVLCLYLTSVHSQVYTYNISTLPPTGFLTPVFEDVGYFEVITSAYAKYSSGYPFSLLLNFDGRVISPYNGAMYASSMQVLISSGMNLTYTFSTPLVLTIYVYVSATIRPGNNSSPLPTLYTYSSDTAFAAHQPREGAAVPSFDFHYFADPNEIVPFDPQPYDFVTHLPATVRTSKTSYQLNGQEWSFYSGVCSTLDAVYLQGRTWYGSHAYSSQRLRPYTCGGIDVGSYTLIPASTLADVTVSASGTYTLNCHSFGDANNNWALIKYDGSVYGPGTQADFIVQGTDYSISYASDDPSPFSDVIWCGQNKTVDRTVTVGPFEPISINRTNPVLERKTGFFQVDVSAGLAVLFNDEINTPWQFESIKCDSPARSMRMYLPSVTTRFAVCQDVRLGETITVGPNPIAFTIPQPDAGYCVVGRGYPPSTQFSSDSSYTWIGSEDGTQYTVTCAREVLYAVQTNDVIYNVTFTLVETNPARYGVTYNINGFAILQYPPSTTFSSLTSHNSTGDVTALPLVPFLTDRRPPTSYDEDRFYYDVPAIIPRAFGNFPAA</sequence>
<keyword evidence="2" id="KW-1185">Reference proteome</keyword>
<protein>
    <submittedName>
        <fullName evidence="1">Uncharacterized protein</fullName>
    </submittedName>
</protein>